<keyword evidence="3" id="KW-1185">Reference proteome</keyword>
<feature type="region of interest" description="Disordered" evidence="1">
    <location>
        <begin position="386"/>
        <end position="511"/>
    </location>
</feature>
<dbReference type="Proteomes" id="UP000308197">
    <property type="component" value="Unassembled WGS sequence"/>
</dbReference>
<feature type="compositionally biased region" description="Polar residues" evidence="1">
    <location>
        <begin position="223"/>
        <end position="238"/>
    </location>
</feature>
<feature type="compositionally biased region" description="Basic residues" evidence="1">
    <location>
        <begin position="463"/>
        <end position="472"/>
    </location>
</feature>
<feature type="compositionally biased region" description="Polar residues" evidence="1">
    <location>
        <begin position="184"/>
        <end position="205"/>
    </location>
</feature>
<sequence>MNAEKMKLLSRKHIQAIAIVRRASQWFRNHLVEPPEQNHGIKGNMKSEDIIQILVKRYPDGVPLHNLPVSSQNITASSRTVVMQWSDAQGRYIEVPVGNRQDQPPPIAGPSQPSSHYRSLGVFGAVPPVDYATGQRPAAPGGSSSIPLNLQTASSNSYKQYRNVAPEFLPGPQMYSASAGPQALSGQTNGGTSHPGTRPHAQQTPYAVPAPSPVWRAPAPPTDTESTPRQRSAAQTREPTPLIDDSYDTGPAPADPSPVDVSHEVQASALSRAPSPSTRPRDAQDSAPEAAQSSLATDSDIHDAVRKMANIAKFQQQCRKSLERMSEITSTSGIICSDLEAVVQQECFHFQRMTTYVDHVNPELAPRWRDEVIWDKACPTFVDDDDNLLEYDTDDENAPRSPAPTMVKWHRRAQPQEPPTADAEAAGDKGSSVPAGVPLVTESASAPASPKRKQVDEDDQAPRAKKRVRRSRATVGVVGTPVPSRLTRSAARKKNAEGRTMAGIDEEEEEQDMISVLSILTQPADDTD</sequence>
<evidence type="ECO:0000313" key="3">
    <source>
        <dbReference type="Proteomes" id="UP000308197"/>
    </source>
</evidence>
<feature type="region of interest" description="Disordered" evidence="1">
    <location>
        <begin position="98"/>
        <end position="120"/>
    </location>
</feature>
<evidence type="ECO:0000313" key="2">
    <source>
        <dbReference type="EMBL" id="TFK88459.1"/>
    </source>
</evidence>
<evidence type="ECO:0000256" key="1">
    <source>
        <dbReference type="SAM" id="MobiDB-lite"/>
    </source>
</evidence>
<accession>A0A5C3PHT7</accession>
<dbReference type="InParanoid" id="A0A5C3PHT7"/>
<organism evidence="2 3">
    <name type="scientific">Polyporus arcularius HHB13444</name>
    <dbReference type="NCBI Taxonomy" id="1314778"/>
    <lineage>
        <taxon>Eukaryota</taxon>
        <taxon>Fungi</taxon>
        <taxon>Dikarya</taxon>
        <taxon>Basidiomycota</taxon>
        <taxon>Agaricomycotina</taxon>
        <taxon>Agaricomycetes</taxon>
        <taxon>Polyporales</taxon>
        <taxon>Polyporaceae</taxon>
        <taxon>Polyporus</taxon>
    </lineage>
</organism>
<dbReference type="STRING" id="1314778.A0A5C3PHT7"/>
<reference evidence="2 3" key="1">
    <citation type="journal article" date="2019" name="Nat. Ecol. Evol.">
        <title>Megaphylogeny resolves global patterns of mushroom evolution.</title>
        <authorList>
            <person name="Varga T."/>
            <person name="Krizsan K."/>
            <person name="Foldi C."/>
            <person name="Dima B."/>
            <person name="Sanchez-Garcia M."/>
            <person name="Sanchez-Ramirez S."/>
            <person name="Szollosi G.J."/>
            <person name="Szarkandi J.G."/>
            <person name="Papp V."/>
            <person name="Albert L."/>
            <person name="Andreopoulos W."/>
            <person name="Angelini C."/>
            <person name="Antonin V."/>
            <person name="Barry K.W."/>
            <person name="Bougher N.L."/>
            <person name="Buchanan P."/>
            <person name="Buyck B."/>
            <person name="Bense V."/>
            <person name="Catcheside P."/>
            <person name="Chovatia M."/>
            <person name="Cooper J."/>
            <person name="Damon W."/>
            <person name="Desjardin D."/>
            <person name="Finy P."/>
            <person name="Geml J."/>
            <person name="Haridas S."/>
            <person name="Hughes K."/>
            <person name="Justo A."/>
            <person name="Karasinski D."/>
            <person name="Kautmanova I."/>
            <person name="Kiss B."/>
            <person name="Kocsube S."/>
            <person name="Kotiranta H."/>
            <person name="LaButti K.M."/>
            <person name="Lechner B.E."/>
            <person name="Liimatainen K."/>
            <person name="Lipzen A."/>
            <person name="Lukacs Z."/>
            <person name="Mihaltcheva S."/>
            <person name="Morgado L.N."/>
            <person name="Niskanen T."/>
            <person name="Noordeloos M.E."/>
            <person name="Ohm R.A."/>
            <person name="Ortiz-Santana B."/>
            <person name="Ovrebo C."/>
            <person name="Racz N."/>
            <person name="Riley R."/>
            <person name="Savchenko A."/>
            <person name="Shiryaev A."/>
            <person name="Soop K."/>
            <person name="Spirin V."/>
            <person name="Szebenyi C."/>
            <person name="Tomsovsky M."/>
            <person name="Tulloss R.E."/>
            <person name="Uehling J."/>
            <person name="Grigoriev I.V."/>
            <person name="Vagvolgyi C."/>
            <person name="Papp T."/>
            <person name="Martin F.M."/>
            <person name="Miettinen O."/>
            <person name="Hibbett D.S."/>
            <person name="Nagy L.G."/>
        </authorList>
    </citation>
    <scope>NUCLEOTIDE SEQUENCE [LARGE SCALE GENOMIC DNA]</scope>
    <source>
        <strain evidence="2 3">HHB13444</strain>
    </source>
</reference>
<proteinExistence type="predicted"/>
<feature type="compositionally biased region" description="Acidic residues" evidence="1">
    <location>
        <begin position="386"/>
        <end position="396"/>
    </location>
</feature>
<feature type="region of interest" description="Disordered" evidence="1">
    <location>
        <begin position="172"/>
        <end position="299"/>
    </location>
</feature>
<dbReference type="AlphaFoldDB" id="A0A5C3PHT7"/>
<protein>
    <submittedName>
        <fullName evidence="2">Uncharacterized protein</fullName>
    </submittedName>
</protein>
<gene>
    <name evidence="2" type="ORF">K466DRAFT_662304</name>
</gene>
<dbReference type="EMBL" id="ML211112">
    <property type="protein sequence ID" value="TFK88459.1"/>
    <property type="molecule type" value="Genomic_DNA"/>
</dbReference>
<name>A0A5C3PHT7_9APHY</name>